<dbReference type="InterPro" id="IPR037185">
    <property type="entry name" value="EmrE-like"/>
</dbReference>
<dbReference type="SUPFAM" id="SSF103481">
    <property type="entry name" value="Multidrug resistance efflux transporter EmrE"/>
    <property type="match status" value="2"/>
</dbReference>
<feature type="transmembrane region" description="Helical" evidence="6">
    <location>
        <begin position="121"/>
        <end position="142"/>
    </location>
</feature>
<proteinExistence type="inferred from homology"/>
<dbReference type="InterPro" id="IPR000620">
    <property type="entry name" value="EamA_dom"/>
</dbReference>
<evidence type="ECO:0000256" key="5">
    <source>
        <dbReference type="ARBA" id="ARBA00023136"/>
    </source>
</evidence>
<dbReference type="PANTHER" id="PTHR32322">
    <property type="entry name" value="INNER MEMBRANE TRANSPORTER"/>
    <property type="match status" value="1"/>
</dbReference>
<dbReference type="Proteomes" id="UP000199310">
    <property type="component" value="Unassembled WGS sequence"/>
</dbReference>
<comment type="similarity">
    <text evidence="2">Belongs to the EamA transporter family.</text>
</comment>
<feature type="transmembrane region" description="Helical" evidence="6">
    <location>
        <begin position="65"/>
        <end position="88"/>
    </location>
</feature>
<evidence type="ECO:0000256" key="2">
    <source>
        <dbReference type="ARBA" id="ARBA00007362"/>
    </source>
</evidence>
<evidence type="ECO:0000256" key="6">
    <source>
        <dbReference type="SAM" id="Phobius"/>
    </source>
</evidence>
<comment type="subcellular location">
    <subcellularLocation>
        <location evidence="1">Membrane</location>
        <topology evidence="1">Multi-pass membrane protein</topology>
    </subcellularLocation>
</comment>
<keyword evidence="5 6" id="KW-0472">Membrane</keyword>
<evidence type="ECO:0000256" key="1">
    <source>
        <dbReference type="ARBA" id="ARBA00004141"/>
    </source>
</evidence>
<dbReference type="STRING" id="29529.SAMN04488122_1152"/>
<feature type="transmembrane region" description="Helical" evidence="6">
    <location>
        <begin position="94"/>
        <end position="114"/>
    </location>
</feature>
<feature type="transmembrane region" description="Helical" evidence="6">
    <location>
        <begin position="180"/>
        <end position="202"/>
    </location>
</feature>
<dbReference type="PANTHER" id="PTHR32322:SF2">
    <property type="entry name" value="EAMA DOMAIN-CONTAINING PROTEIN"/>
    <property type="match status" value="1"/>
</dbReference>
<feature type="transmembrane region" description="Helical" evidence="6">
    <location>
        <begin position="244"/>
        <end position="262"/>
    </location>
</feature>
<feature type="transmembrane region" description="Helical" evidence="6">
    <location>
        <begin position="268"/>
        <end position="285"/>
    </location>
</feature>
<feature type="domain" description="EamA" evidence="7">
    <location>
        <begin position="150"/>
        <end position="286"/>
    </location>
</feature>
<dbReference type="GO" id="GO:0016020">
    <property type="term" value="C:membrane"/>
    <property type="evidence" value="ECO:0007669"/>
    <property type="project" value="UniProtKB-SubCell"/>
</dbReference>
<dbReference type="Pfam" id="PF00892">
    <property type="entry name" value="EamA"/>
    <property type="match status" value="2"/>
</dbReference>
<dbReference type="RefSeq" id="WP_089891691.1">
    <property type="nucleotide sequence ID" value="NZ_FOJG01000001.1"/>
</dbReference>
<evidence type="ECO:0000313" key="9">
    <source>
        <dbReference type="Proteomes" id="UP000199310"/>
    </source>
</evidence>
<keyword evidence="4 6" id="KW-1133">Transmembrane helix</keyword>
<name>A0A1I0Q187_9BACT</name>
<sequence>MHQRFAHWGIFLLLSLTWGSSFILMKIGLESFTSYQVASLRLVAAGIALLPFLPKALRQTPMNKLPLIILSGILGNGIPAFLFCLAETEIDSSLAGILNALVPLMALLSGIILFKSPFKRAQLNGIFVGLAGVVLLFTAKGINTNGHWYYALLVILATISYGVNISMVHNKLQGFSSLQLGSIAMFFCALFTFPILWFSHFFPQFTQPDAPWRSLSAGLVLGVMGTGVAAVLFFLLIKRAGSMLASMVAYALPLVAVGWGLLAHETITWIQVLSMGIILLGVYLVNRANRVAPTK</sequence>
<evidence type="ECO:0000256" key="4">
    <source>
        <dbReference type="ARBA" id="ARBA00022989"/>
    </source>
</evidence>
<organism evidence="8 9">
    <name type="scientific">Chitinophaga arvensicola</name>
    <dbReference type="NCBI Taxonomy" id="29529"/>
    <lineage>
        <taxon>Bacteria</taxon>
        <taxon>Pseudomonadati</taxon>
        <taxon>Bacteroidota</taxon>
        <taxon>Chitinophagia</taxon>
        <taxon>Chitinophagales</taxon>
        <taxon>Chitinophagaceae</taxon>
        <taxon>Chitinophaga</taxon>
    </lineage>
</organism>
<keyword evidence="3 6" id="KW-0812">Transmembrane</keyword>
<evidence type="ECO:0000256" key="3">
    <source>
        <dbReference type="ARBA" id="ARBA00022692"/>
    </source>
</evidence>
<dbReference type="OrthoDB" id="1117213at2"/>
<dbReference type="EMBL" id="FOJG01000001">
    <property type="protein sequence ID" value="SEW20726.1"/>
    <property type="molecule type" value="Genomic_DNA"/>
</dbReference>
<gene>
    <name evidence="8" type="ORF">SAMN04488122_1152</name>
</gene>
<evidence type="ECO:0000259" key="7">
    <source>
        <dbReference type="Pfam" id="PF00892"/>
    </source>
</evidence>
<feature type="transmembrane region" description="Helical" evidence="6">
    <location>
        <begin position="35"/>
        <end position="53"/>
    </location>
</feature>
<reference evidence="9" key="1">
    <citation type="submission" date="2016-10" db="EMBL/GenBank/DDBJ databases">
        <authorList>
            <person name="Varghese N."/>
            <person name="Submissions S."/>
        </authorList>
    </citation>
    <scope>NUCLEOTIDE SEQUENCE [LARGE SCALE GENOMIC DNA]</scope>
    <source>
        <strain evidence="9">DSM 3695</strain>
    </source>
</reference>
<dbReference type="AlphaFoldDB" id="A0A1I0Q187"/>
<feature type="transmembrane region" description="Helical" evidence="6">
    <location>
        <begin position="148"/>
        <end position="168"/>
    </location>
</feature>
<dbReference type="InterPro" id="IPR050638">
    <property type="entry name" value="AA-Vitamin_Transporters"/>
</dbReference>
<keyword evidence="9" id="KW-1185">Reference proteome</keyword>
<accession>A0A1I0Q187</accession>
<feature type="transmembrane region" description="Helical" evidence="6">
    <location>
        <begin position="214"/>
        <end position="237"/>
    </location>
</feature>
<feature type="domain" description="EamA" evidence="7">
    <location>
        <begin position="11"/>
        <end position="137"/>
    </location>
</feature>
<evidence type="ECO:0000313" key="8">
    <source>
        <dbReference type="EMBL" id="SEW20726.1"/>
    </source>
</evidence>
<dbReference type="Gene3D" id="1.10.3730.20">
    <property type="match status" value="1"/>
</dbReference>
<protein>
    <submittedName>
        <fullName evidence="8">EamA-like transporter family protein</fullName>
    </submittedName>
</protein>